<dbReference type="EMBL" id="JBBHLI010000011">
    <property type="protein sequence ID" value="MEK9502395.1"/>
    <property type="molecule type" value="Genomic_DNA"/>
</dbReference>
<dbReference type="InterPro" id="IPR011990">
    <property type="entry name" value="TPR-like_helical_dom_sf"/>
</dbReference>
<dbReference type="Gene3D" id="3.30.70.1070">
    <property type="entry name" value="Sporulation related repeat"/>
    <property type="match status" value="1"/>
</dbReference>
<feature type="chain" id="PRO_5046867466" evidence="2">
    <location>
        <begin position="24"/>
        <end position="391"/>
    </location>
</feature>
<dbReference type="PROSITE" id="PS51724">
    <property type="entry name" value="SPOR"/>
    <property type="match status" value="1"/>
</dbReference>
<feature type="signal peptide" evidence="2">
    <location>
        <begin position="1"/>
        <end position="23"/>
    </location>
</feature>
<dbReference type="Proteomes" id="UP001484239">
    <property type="component" value="Unassembled WGS sequence"/>
</dbReference>
<keyword evidence="2" id="KW-0732">Signal</keyword>
<name>A0ABU9ECD7_9BACT</name>
<evidence type="ECO:0000313" key="4">
    <source>
        <dbReference type="EMBL" id="MEK9502395.1"/>
    </source>
</evidence>
<feature type="compositionally biased region" description="Low complexity" evidence="1">
    <location>
        <begin position="243"/>
        <end position="282"/>
    </location>
</feature>
<evidence type="ECO:0000259" key="3">
    <source>
        <dbReference type="PROSITE" id="PS51724"/>
    </source>
</evidence>
<dbReference type="Gene3D" id="1.25.40.10">
    <property type="entry name" value="Tetratricopeptide repeat domain"/>
    <property type="match status" value="1"/>
</dbReference>
<dbReference type="PANTHER" id="PTHR38687">
    <property type="entry name" value="CELL DIVISION PROTEIN DEDD-RELATED"/>
    <property type="match status" value="1"/>
</dbReference>
<proteinExistence type="predicted"/>
<dbReference type="InterPro" id="IPR007730">
    <property type="entry name" value="SPOR-like_dom"/>
</dbReference>
<evidence type="ECO:0000313" key="5">
    <source>
        <dbReference type="Proteomes" id="UP001484239"/>
    </source>
</evidence>
<feature type="compositionally biased region" description="Low complexity" evidence="1">
    <location>
        <begin position="191"/>
        <end position="233"/>
    </location>
</feature>
<dbReference type="RefSeq" id="WP_405283975.1">
    <property type="nucleotide sequence ID" value="NZ_CP144380.1"/>
</dbReference>
<keyword evidence="5" id="KW-1185">Reference proteome</keyword>
<accession>A0ABU9ECD7</accession>
<dbReference type="Pfam" id="PF05036">
    <property type="entry name" value="SPOR"/>
    <property type="match status" value="1"/>
</dbReference>
<dbReference type="InterPro" id="IPR052521">
    <property type="entry name" value="Cell_div_SPOR-domain"/>
</dbReference>
<organism evidence="4 5">
    <name type="scientific">Gaopeijia maritima</name>
    <dbReference type="NCBI Taxonomy" id="3119007"/>
    <lineage>
        <taxon>Bacteria</taxon>
        <taxon>Pseudomonadati</taxon>
        <taxon>Gemmatimonadota</taxon>
        <taxon>Longimicrobiia</taxon>
        <taxon>Gaopeijiales</taxon>
        <taxon>Gaopeijiaceae</taxon>
        <taxon>Gaopeijia</taxon>
    </lineage>
</organism>
<feature type="domain" description="SPOR" evidence="3">
    <location>
        <begin position="306"/>
        <end position="382"/>
    </location>
</feature>
<comment type="caution">
    <text evidence="4">The sequence shown here is derived from an EMBL/GenBank/DDBJ whole genome shotgun (WGS) entry which is preliminary data.</text>
</comment>
<sequence>MTRRIPLQMIPLLALAGVASFTAAPLAGQSLHLAELFVEQGRLDDARAEVGAWFEIRGDAATAEEVQHGLWLQGRLLEDRVAARRDLERLVASYPEGPYTAFALTWLADHAAQEGNESAAMAYQARVVKDFPESEAAATARDWLDARGLSVEPPAPESMVGDDRMAQAAPVRSTAVAVDPPADSSATGGEPADAAARLPARADSAASMAAPDSAVATPLDTVPEMPAVEVPAVGSRPDPVSDPPTDTAATPSAAAVDTATTPVTLDPAPTEAATPPAETVATPPAETVVEEVRVPVAASGQPVPGAAEGGAFAVQIGAFRNADGAGGLVDELVAAGFDARLVGVPESSLYRVRIGRYADLDQAGAELARVREAGHDGAVVNDARRELTVSR</sequence>
<dbReference type="PANTHER" id="PTHR38687:SF1">
    <property type="entry name" value="CELL DIVISION PROTEIN DEDD"/>
    <property type="match status" value="1"/>
</dbReference>
<dbReference type="InterPro" id="IPR036680">
    <property type="entry name" value="SPOR-like_sf"/>
</dbReference>
<feature type="region of interest" description="Disordered" evidence="1">
    <location>
        <begin position="149"/>
        <end position="282"/>
    </location>
</feature>
<reference evidence="4 5" key="1">
    <citation type="submission" date="2024-02" db="EMBL/GenBank/DDBJ databases">
        <title>A novel Gemmatimonadota bacterium.</title>
        <authorList>
            <person name="Du Z.-J."/>
            <person name="Ye Y.-Q."/>
        </authorList>
    </citation>
    <scope>NUCLEOTIDE SEQUENCE [LARGE SCALE GENOMIC DNA]</scope>
    <source>
        <strain evidence="4 5">DH-20</strain>
    </source>
</reference>
<gene>
    <name evidence="4" type="ORF">WI372_15485</name>
</gene>
<dbReference type="SUPFAM" id="SSF110997">
    <property type="entry name" value="Sporulation related repeat"/>
    <property type="match status" value="1"/>
</dbReference>
<evidence type="ECO:0000256" key="1">
    <source>
        <dbReference type="SAM" id="MobiDB-lite"/>
    </source>
</evidence>
<protein>
    <submittedName>
        <fullName evidence="4">SPOR domain-containing protein</fullName>
    </submittedName>
</protein>
<evidence type="ECO:0000256" key="2">
    <source>
        <dbReference type="SAM" id="SignalP"/>
    </source>
</evidence>